<dbReference type="AlphaFoldDB" id="C5BWR4"/>
<reference evidence="7 8" key="1">
    <citation type="journal article" date="2009" name="Stand. Genomic Sci.">
        <title>Complete genome sequence of Beutenbergia cavernae type strain (HKI 0122).</title>
        <authorList>
            <person name="Land M."/>
            <person name="Pukall R."/>
            <person name="Abt B."/>
            <person name="Goker M."/>
            <person name="Rohde M."/>
            <person name="Glavina Del Rio T."/>
            <person name="Tice H."/>
            <person name="Copeland A."/>
            <person name="Cheng J.F."/>
            <person name="Lucas S."/>
            <person name="Chen F."/>
            <person name="Nolan M."/>
            <person name="Bruce D."/>
            <person name="Goodwin L."/>
            <person name="Pitluck S."/>
            <person name="Ivanova N."/>
            <person name="Mavromatis K."/>
            <person name="Ovchinnikova G."/>
            <person name="Pati A."/>
            <person name="Chen A."/>
            <person name="Palaniappan K."/>
            <person name="Hauser L."/>
            <person name="Chang Y.J."/>
            <person name="Jefferies C.C."/>
            <person name="Saunders E."/>
            <person name="Brettin T."/>
            <person name="Detter J.C."/>
            <person name="Han C."/>
            <person name="Chain P."/>
            <person name="Bristow J."/>
            <person name="Eisen J.A."/>
            <person name="Markowitz V."/>
            <person name="Hugenholtz P."/>
            <person name="Kyrpides N.C."/>
            <person name="Klenk H.P."/>
            <person name="Lapidus A."/>
        </authorList>
    </citation>
    <scope>NUCLEOTIDE SEQUENCE [LARGE SCALE GENOMIC DNA]</scope>
    <source>
        <strain evidence="8">ATCC BAA-8 / DSM 12333 / NBRC 16432</strain>
    </source>
</reference>
<proteinExistence type="predicted"/>
<dbReference type="InterPro" id="IPR009057">
    <property type="entry name" value="Homeodomain-like_sf"/>
</dbReference>
<dbReference type="STRING" id="471853.Bcav_2480"/>
<dbReference type="Pfam" id="PF00440">
    <property type="entry name" value="TetR_N"/>
    <property type="match status" value="1"/>
</dbReference>
<dbReference type="InterPro" id="IPR001647">
    <property type="entry name" value="HTH_TetR"/>
</dbReference>
<name>C5BWR4_BEUC1</name>
<keyword evidence="1" id="KW-0678">Repressor</keyword>
<keyword evidence="8" id="KW-1185">Reference proteome</keyword>
<dbReference type="PANTHER" id="PTHR30055">
    <property type="entry name" value="HTH-TYPE TRANSCRIPTIONAL REGULATOR RUTR"/>
    <property type="match status" value="1"/>
</dbReference>
<dbReference type="RefSeq" id="WP_015882970.1">
    <property type="nucleotide sequence ID" value="NC_012669.1"/>
</dbReference>
<dbReference type="Gene3D" id="1.10.357.10">
    <property type="entry name" value="Tetracycline Repressor, domain 2"/>
    <property type="match status" value="1"/>
</dbReference>
<organism evidence="7 8">
    <name type="scientific">Beutenbergia cavernae (strain ATCC BAA-8 / DSM 12333 / CCUG 43141 / JCM 11478 / NBRC 16432 / NCIMB 13614 / HKI 0122)</name>
    <dbReference type="NCBI Taxonomy" id="471853"/>
    <lineage>
        <taxon>Bacteria</taxon>
        <taxon>Bacillati</taxon>
        <taxon>Actinomycetota</taxon>
        <taxon>Actinomycetes</taxon>
        <taxon>Micrococcales</taxon>
        <taxon>Beutenbergiaceae</taxon>
        <taxon>Beutenbergia</taxon>
    </lineage>
</organism>
<dbReference type="InterPro" id="IPR004111">
    <property type="entry name" value="Repressor_TetR_C"/>
</dbReference>
<evidence type="ECO:0000259" key="6">
    <source>
        <dbReference type="PROSITE" id="PS50977"/>
    </source>
</evidence>
<dbReference type="InterPro" id="IPR003012">
    <property type="entry name" value="Tet_transcr_reg_TetR"/>
</dbReference>
<evidence type="ECO:0000256" key="5">
    <source>
        <dbReference type="PROSITE-ProRule" id="PRU00335"/>
    </source>
</evidence>
<dbReference type="KEGG" id="bcv:Bcav_2480"/>
<evidence type="ECO:0000313" key="7">
    <source>
        <dbReference type="EMBL" id="ACQ80730.1"/>
    </source>
</evidence>
<dbReference type="GO" id="GO:0046677">
    <property type="term" value="P:response to antibiotic"/>
    <property type="evidence" value="ECO:0007669"/>
    <property type="project" value="InterPro"/>
</dbReference>
<dbReference type="EMBL" id="CP001618">
    <property type="protein sequence ID" value="ACQ80730.1"/>
    <property type="molecule type" value="Genomic_DNA"/>
</dbReference>
<sequence>MRGVGLSRERVLAAALAIVDAEGVDGLTMRRLGRECGVEAMSLYRHVANKDDVLAGLREQVWEGVLSRMRRTGVADRRVTLRTYADALLEPLLVHPGLAPVVLATGAEESQVRVNEELAGRLRAAGAQPLAALAVIQLITSFVLGTAALAGIPGGPWEEPEGASVIPDLLADDSAWPGLAWLRTAEGGEGGVRETLGRLYDEGLEMILDGIEARDQGPRPA</sequence>
<dbReference type="SUPFAM" id="SSF48498">
    <property type="entry name" value="Tetracyclin repressor-like, C-terminal domain"/>
    <property type="match status" value="1"/>
</dbReference>
<evidence type="ECO:0000256" key="3">
    <source>
        <dbReference type="ARBA" id="ARBA00023125"/>
    </source>
</evidence>
<evidence type="ECO:0000256" key="2">
    <source>
        <dbReference type="ARBA" id="ARBA00023015"/>
    </source>
</evidence>
<evidence type="ECO:0000256" key="1">
    <source>
        <dbReference type="ARBA" id="ARBA00022491"/>
    </source>
</evidence>
<dbReference type="PANTHER" id="PTHR30055:SF151">
    <property type="entry name" value="TRANSCRIPTIONAL REGULATORY PROTEIN"/>
    <property type="match status" value="1"/>
</dbReference>
<gene>
    <name evidence="7" type="ordered locus">Bcav_2480</name>
</gene>
<keyword evidence="2" id="KW-0805">Transcription regulation</keyword>
<dbReference type="HOGENOM" id="CLU_069543_5_2_11"/>
<dbReference type="Pfam" id="PF02909">
    <property type="entry name" value="TetR_C_1"/>
    <property type="match status" value="1"/>
</dbReference>
<dbReference type="InterPro" id="IPR050109">
    <property type="entry name" value="HTH-type_TetR-like_transc_reg"/>
</dbReference>
<dbReference type="Proteomes" id="UP000007962">
    <property type="component" value="Chromosome"/>
</dbReference>
<dbReference type="InterPro" id="IPR036271">
    <property type="entry name" value="Tet_transcr_reg_TetR-rel_C_sf"/>
</dbReference>
<keyword evidence="4" id="KW-0804">Transcription</keyword>
<dbReference type="SUPFAM" id="SSF46689">
    <property type="entry name" value="Homeodomain-like"/>
    <property type="match status" value="1"/>
</dbReference>
<dbReference type="PRINTS" id="PR00400">
    <property type="entry name" value="TETREPRESSOR"/>
</dbReference>
<evidence type="ECO:0000313" key="8">
    <source>
        <dbReference type="Proteomes" id="UP000007962"/>
    </source>
</evidence>
<keyword evidence="3 5" id="KW-0238">DNA-binding</keyword>
<dbReference type="GO" id="GO:0000976">
    <property type="term" value="F:transcription cis-regulatory region binding"/>
    <property type="evidence" value="ECO:0007669"/>
    <property type="project" value="TreeGrafter"/>
</dbReference>
<dbReference type="GO" id="GO:0003700">
    <property type="term" value="F:DNA-binding transcription factor activity"/>
    <property type="evidence" value="ECO:0007669"/>
    <property type="project" value="TreeGrafter"/>
</dbReference>
<dbReference type="Gene3D" id="1.10.10.60">
    <property type="entry name" value="Homeodomain-like"/>
    <property type="match status" value="1"/>
</dbReference>
<feature type="DNA-binding region" description="H-T-H motif" evidence="5">
    <location>
        <begin position="28"/>
        <end position="47"/>
    </location>
</feature>
<accession>C5BWR4</accession>
<protein>
    <submittedName>
        <fullName evidence="7">Transcriptional regulator, TetR family</fullName>
    </submittedName>
</protein>
<dbReference type="PROSITE" id="PS50977">
    <property type="entry name" value="HTH_TETR_2"/>
    <property type="match status" value="1"/>
</dbReference>
<dbReference type="eggNOG" id="COG1309">
    <property type="taxonomic scope" value="Bacteria"/>
</dbReference>
<dbReference type="GO" id="GO:0045892">
    <property type="term" value="P:negative regulation of DNA-templated transcription"/>
    <property type="evidence" value="ECO:0007669"/>
    <property type="project" value="InterPro"/>
</dbReference>
<feature type="domain" description="HTH tetR-type" evidence="6">
    <location>
        <begin position="5"/>
        <end position="65"/>
    </location>
</feature>
<evidence type="ECO:0000256" key="4">
    <source>
        <dbReference type="ARBA" id="ARBA00023163"/>
    </source>
</evidence>